<dbReference type="Pfam" id="PF05764">
    <property type="entry name" value="YL1"/>
    <property type="match status" value="1"/>
</dbReference>
<gene>
    <name evidence="4" type="ORF">D9615_007200</name>
</gene>
<dbReference type="PANTHER" id="PTHR13275">
    <property type="entry name" value="YL-1 PROTEIN TRANSCRIPTION FACTOR-LIKE 1"/>
    <property type="match status" value="1"/>
</dbReference>
<dbReference type="GO" id="GO:0005634">
    <property type="term" value="C:nucleus"/>
    <property type="evidence" value="ECO:0007669"/>
    <property type="project" value="TreeGrafter"/>
</dbReference>
<sequence>MSQEDTLMADPDEFLVTRRSRRSTAGNRMEAALAEMALDTTADTVEEDQDFVNDKDEEDVFGSDFESTDEEAAQEDIDVGDKAVQEEERRARKDARSRVERATAAAHAKHKVTFNPQAGASTFISKPKGPKRRVSLGVAVNAETGEVLSVNEGSAKKKRHSQRKHTVLNTSATVKRMKRSEEKKAATPKKVKLASKAFTQAELIALALDNEEGNIVEHRDYLKIEEEKRRRARVVRATIDGPLIRWISKGEEIKVVVPPPPAQTFTPVRPPYAYTPFNASGSTAYGQSTPFTYSAGVYPHMASGSYMGVAANHTPTAPAASSSTSTTTATAGFALPPTTPVQPKPHPNLQQLTSQITQYQPSSYNPYMMQLQSASSGDMWTPPPPPQPTERIEKVAKNYVVHELAQDKGVPKPPWNETMAAMFGAHVKWDELKVYVGKGRPLSRPKQRCPVTGKPAKYLDPRTGVPFADLRAYEVLTRILNHEYSWNPTFGCYVGQEAPGEASVANTATAASS</sequence>
<dbReference type="AlphaFoldDB" id="A0A8H5M0L6"/>
<protein>
    <recommendedName>
        <fullName evidence="3">Vps72/YL1 C-terminal domain-containing protein</fullName>
    </recommendedName>
</protein>
<dbReference type="InterPro" id="IPR013272">
    <property type="entry name" value="Vps72/YL1_C"/>
</dbReference>
<comment type="similarity">
    <text evidence="1">Belongs to the VPS72/YL1 family.</text>
</comment>
<evidence type="ECO:0000313" key="5">
    <source>
        <dbReference type="Proteomes" id="UP000565441"/>
    </source>
</evidence>
<keyword evidence="5" id="KW-1185">Reference proteome</keyword>
<feature type="region of interest" description="Disordered" evidence="2">
    <location>
        <begin position="39"/>
        <end position="112"/>
    </location>
</feature>
<accession>A0A8H5M0L6</accession>
<dbReference type="OrthoDB" id="78296at2759"/>
<feature type="compositionally biased region" description="Low complexity" evidence="2">
    <location>
        <begin position="318"/>
        <end position="331"/>
    </location>
</feature>
<evidence type="ECO:0000313" key="4">
    <source>
        <dbReference type="EMBL" id="KAF5376895.1"/>
    </source>
</evidence>
<proteinExistence type="inferred from homology"/>
<dbReference type="SMART" id="SM00993">
    <property type="entry name" value="YL1_C"/>
    <property type="match status" value="1"/>
</dbReference>
<dbReference type="InterPro" id="IPR046757">
    <property type="entry name" value="YL1_N"/>
</dbReference>
<evidence type="ECO:0000259" key="3">
    <source>
        <dbReference type="SMART" id="SM00993"/>
    </source>
</evidence>
<dbReference type="Proteomes" id="UP000565441">
    <property type="component" value="Unassembled WGS sequence"/>
</dbReference>
<evidence type="ECO:0000256" key="1">
    <source>
        <dbReference type="ARBA" id="ARBA00006832"/>
    </source>
</evidence>
<reference evidence="4 5" key="1">
    <citation type="journal article" date="2020" name="ISME J.">
        <title>Uncovering the hidden diversity of litter-decomposition mechanisms in mushroom-forming fungi.</title>
        <authorList>
            <person name="Floudas D."/>
            <person name="Bentzer J."/>
            <person name="Ahren D."/>
            <person name="Johansson T."/>
            <person name="Persson P."/>
            <person name="Tunlid A."/>
        </authorList>
    </citation>
    <scope>NUCLEOTIDE SEQUENCE [LARGE SCALE GENOMIC DNA]</scope>
    <source>
        <strain evidence="4 5">CBS 661.87</strain>
    </source>
</reference>
<dbReference type="PANTHER" id="PTHR13275:SF4">
    <property type="entry name" value="VACUOLAR PROTEIN SORTING-ASSOCIATED PROTEIN 72 HOMOLOG"/>
    <property type="match status" value="1"/>
</dbReference>
<evidence type="ECO:0000256" key="2">
    <source>
        <dbReference type="SAM" id="MobiDB-lite"/>
    </source>
</evidence>
<organism evidence="4 5">
    <name type="scientific">Tricholomella constricta</name>
    <dbReference type="NCBI Taxonomy" id="117010"/>
    <lineage>
        <taxon>Eukaryota</taxon>
        <taxon>Fungi</taxon>
        <taxon>Dikarya</taxon>
        <taxon>Basidiomycota</taxon>
        <taxon>Agaricomycotina</taxon>
        <taxon>Agaricomycetes</taxon>
        <taxon>Agaricomycetidae</taxon>
        <taxon>Agaricales</taxon>
        <taxon>Tricholomatineae</taxon>
        <taxon>Lyophyllaceae</taxon>
        <taxon>Tricholomella</taxon>
    </lineage>
</organism>
<feature type="compositionally biased region" description="Acidic residues" evidence="2">
    <location>
        <begin position="44"/>
        <end position="78"/>
    </location>
</feature>
<name>A0A8H5M0L6_9AGAR</name>
<dbReference type="Pfam" id="PF08265">
    <property type="entry name" value="YL1_C"/>
    <property type="match status" value="1"/>
</dbReference>
<feature type="compositionally biased region" description="Basic and acidic residues" evidence="2">
    <location>
        <begin position="79"/>
        <end position="101"/>
    </location>
</feature>
<comment type="caution">
    <text evidence="4">The sequence shown here is derived from an EMBL/GenBank/DDBJ whole genome shotgun (WGS) entry which is preliminary data.</text>
</comment>
<feature type="region of interest" description="Disordered" evidence="2">
    <location>
        <begin position="318"/>
        <end position="341"/>
    </location>
</feature>
<feature type="domain" description="Vps72/YL1 C-terminal" evidence="3">
    <location>
        <begin position="447"/>
        <end position="476"/>
    </location>
</feature>
<dbReference type="EMBL" id="JAACJP010000026">
    <property type="protein sequence ID" value="KAF5376895.1"/>
    <property type="molecule type" value="Genomic_DNA"/>
</dbReference>